<protein>
    <submittedName>
        <fullName evidence="1">Uncharacterized protein</fullName>
    </submittedName>
</protein>
<name>A0A834CJH7_ORYME</name>
<gene>
    <name evidence="1" type="ORF">FQA47_008106</name>
</gene>
<evidence type="ECO:0000313" key="2">
    <source>
        <dbReference type="Proteomes" id="UP000646548"/>
    </source>
</evidence>
<comment type="caution">
    <text evidence="1">The sequence shown here is derived from an EMBL/GenBank/DDBJ whole genome shotgun (WGS) entry which is preliminary data.</text>
</comment>
<accession>A0A834CJH7</accession>
<organism evidence="1 2">
    <name type="scientific">Oryzias melastigma</name>
    <name type="common">Marine medaka</name>
    <dbReference type="NCBI Taxonomy" id="30732"/>
    <lineage>
        <taxon>Eukaryota</taxon>
        <taxon>Metazoa</taxon>
        <taxon>Chordata</taxon>
        <taxon>Craniata</taxon>
        <taxon>Vertebrata</taxon>
        <taxon>Euteleostomi</taxon>
        <taxon>Actinopterygii</taxon>
        <taxon>Neopterygii</taxon>
        <taxon>Teleostei</taxon>
        <taxon>Neoteleostei</taxon>
        <taxon>Acanthomorphata</taxon>
        <taxon>Ovalentaria</taxon>
        <taxon>Atherinomorphae</taxon>
        <taxon>Beloniformes</taxon>
        <taxon>Adrianichthyidae</taxon>
        <taxon>Oryziinae</taxon>
        <taxon>Oryzias</taxon>
    </lineage>
</organism>
<sequence>MIPSILACIFVVNKKEELISAPHSSIGLNVKTQGFFRLHLIEFGLWTLDGKLSNVHIKLAKSPCAEEASSYACGGSMRYHYHLGVVIEPPRCTYEEDTSAEWRCQRTRPLSGDVRGHVRRVEMSEDTSAEWRCH</sequence>
<dbReference type="AlphaFoldDB" id="A0A834CJH7"/>
<dbReference type="Proteomes" id="UP000646548">
    <property type="component" value="Unassembled WGS sequence"/>
</dbReference>
<proteinExistence type="predicted"/>
<dbReference type="EMBL" id="WKFB01000294">
    <property type="protein sequence ID" value="KAF6728010.1"/>
    <property type="molecule type" value="Genomic_DNA"/>
</dbReference>
<reference evidence="1" key="1">
    <citation type="journal article" name="BMC Genomics">
        <title>Long-read sequencing and de novo genome assembly of marine medaka (Oryzias melastigma).</title>
        <authorList>
            <person name="Liang P."/>
            <person name="Saqib H.S.A."/>
            <person name="Ni X."/>
            <person name="Shen Y."/>
        </authorList>
    </citation>
    <scope>NUCLEOTIDE SEQUENCE</scope>
    <source>
        <strain evidence="1">Bigg-433</strain>
    </source>
</reference>
<evidence type="ECO:0000313" key="1">
    <source>
        <dbReference type="EMBL" id="KAF6728010.1"/>
    </source>
</evidence>